<organism evidence="1 2">
    <name type="scientific">Oryzicola mucosus</name>
    <dbReference type="NCBI Taxonomy" id="2767425"/>
    <lineage>
        <taxon>Bacteria</taxon>
        <taxon>Pseudomonadati</taxon>
        <taxon>Pseudomonadota</taxon>
        <taxon>Alphaproteobacteria</taxon>
        <taxon>Hyphomicrobiales</taxon>
        <taxon>Phyllobacteriaceae</taxon>
        <taxon>Oryzicola</taxon>
    </lineage>
</organism>
<name>A0A8J6PH96_9HYPH</name>
<dbReference type="AlphaFoldDB" id="A0A8J6PH96"/>
<comment type="caution">
    <text evidence="1">The sequence shown here is derived from an EMBL/GenBank/DDBJ whole genome shotgun (WGS) entry which is preliminary data.</text>
</comment>
<gene>
    <name evidence="1" type="ORF">ICI42_01885</name>
</gene>
<dbReference type="EMBL" id="JACVVX010000001">
    <property type="protein sequence ID" value="MBD0413406.1"/>
    <property type="molecule type" value="Genomic_DNA"/>
</dbReference>
<accession>A0A8J6PH96</accession>
<dbReference type="RefSeq" id="WP_188162841.1">
    <property type="nucleotide sequence ID" value="NZ_JACVVX010000001.1"/>
</dbReference>
<sequence>MEIEQASREIAVELFVAKDDRAVADPLEVENLEGDRREKEAKANPKRMPLDACFPIRGGGGVA</sequence>
<evidence type="ECO:0000313" key="2">
    <source>
        <dbReference type="Proteomes" id="UP000643405"/>
    </source>
</evidence>
<keyword evidence="2" id="KW-1185">Reference proteome</keyword>
<protein>
    <submittedName>
        <fullName evidence="1">Uncharacterized protein</fullName>
    </submittedName>
</protein>
<evidence type="ECO:0000313" key="1">
    <source>
        <dbReference type="EMBL" id="MBD0413406.1"/>
    </source>
</evidence>
<reference evidence="1" key="1">
    <citation type="submission" date="2020-09" db="EMBL/GenBank/DDBJ databases">
        <title>Genome seq and assembly of Tianweitania sp.</title>
        <authorList>
            <person name="Chhetri G."/>
        </authorList>
    </citation>
    <scope>NUCLEOTIDE SEQUENCE</scope>
    <source>
        <strain evidence="1">Rool2</strain>
    </source>
</reference>
<proteinExistence type="predicted"/>
<dbReference type="Proteomes" id="UP000643405">
    <property type="component" value="Unassembled WGS sequence"/>
</dbReference>